<reference evidence="2" key="1">
    <citation type="journal article" date="2014" name="Front. Microbiol.">
        <title>High frequency of phylogenetically diverse reductive dehalogenase-homologous genes in deep subseafloor sedimentary metagenomes.</title>
        <authorList>
            <person name="Kawai M."/>
            <person name="Futagami T."/>
            <person name="Toyoda A."/>
            <person name="Takaki Y."/>
            <person name="Nishi S."/>
            <person name="Hori S."/>
            <person name="Arai W."/>
            <person name="Tsubouchi T."/>
            <person name="Morono Y."/>
            <person name="Uchiyama I."/>
            <person name="Ito T."/>
            <person name="Fujiyama A."/>
            <person name="Inagaki F."/>
            <person name="Takami H."/>
        </authorList>
    </citation>
    <scope>NUCLEOTIDE SEQUENCE</scope>
    <source>
        <strain evidence="2">Expedition CK06-06</strain>
    </source>
</reference>
<evidence type="ECO:0000313" key="2">
    <source>
        <dbReference type="EMBL" id="GAI18430.1"/>
    </source>
</evidence>
<evidence type="ECO:0000256" key="1">
    <source>
        <dbReference type="SAM" id="MobiDB-lite"/>
    </source>
</evidence>
<proteinExistence type="predicted"/>
<organism evidence="2">
    <name type="scientific">marine sediment metagenome</name>
    <dbReference type="NCBI Taxonomy" id="412755"/>
    <lineage>
        <taxon>unclassified sequences</taxon>
        <taxon>metagenomes</taxon>
        <taxon>ecological metagenomes</taxon>
    </lineage>
</organism>
<accession>X1MUP8</accession>
<feature type="region of interest" description="Disordered" evidence="1">
    <location>
        <begin position="1"/>
        <end position="59"/>
    </location>
</feature>
<protein>
    <submittedName>
        <fullName evidence="2">Uncharacterized protein</fullName>
    </submittedName>
</protein>
<dbReference type="EMBL" id="BARV01022116">
    <property type="protein sequence ID" value="GAI18430.1"/>
    <property type="molecule type" value="Genomic_DNA"/>
</dbReference>
<dbReference type="AlphaFoldDB" id="X1MUP8"/>
<gene>
    <name evidence="2" type="ORF">S06H3_36496</name>
</gene>
<sequence>MKNRHNRGVPQYRVENTVENPKKSETLHSELVSAAEHPVPEKRGRPSPKPGETYFQICG</sequence>
<name>X1MUP8_9ZZZZ</name>
<comment type="caution">
    <text evidence="2">The sequence shown here is derived from an EMBL/GenBank/DDBJ whole genome shotgun (WGS) entry which is preliminary data.</text>
</comment>